<dbReference type="InterPro" id="IPR001190">
    <property type="entry name" value="SRCR"/>
</dbReference>
<dbReference type="Pfam" id="PF00530">
    <property type="entry name" value="SRCR"/>
    <property type="match status" value="1"/>
</dbReference>
<keyword evidence="4" id="KW-0677">Repeat</keyword>
<comment type="subcellular location">
    <subcellularLocation>
        <location evidence="1">Secreted</location>
    </subcellularLocation>
</comment>
<dbReference type="PROSITE" id="PS50287">
    <property type="entry name" value="SRCR_2"/>
    <property type="match status" value="1"/>
</dbReference>
<dbReference type="EMBL" id="JAHRIQ010047916">
    <property type="protein sequence ID" value="MEQ2236871.1"/>
    <property type="molecule type" value="Genomic_DNA"/>
</dbReference>
<dbReference type="SMART" id="SM00202">
    <property type="entry name" value="SR"/>
    <property type="match status" value="1"/>
</dbReference>
<keyword evidence="6" id="KW-0325">Glycoprotein</keyword>
<protein>
    <recommendedName>
        <fullName evidence="8">SRCR domain-containing protein</fullName>
    </recommendedName>
</protein>
<dbReference type="Proteomes" id="UP001482620">
    <property type="component" value="Unassembled WGS sequence"/>
</dbReference>
<evidence type="ECO:0000256" key="4">
    <source>
        <dbReference type="ARBA" id="ARBA00022737"/>
    </source>
</evidence>
<dbReference type="PANTHER" id="PTHR48071">
    <property type="entry name" value="SRCR DOMAIN-CONTAINING PROTEIN"/>
    <property type="match status" value="1"/>
</dbReference>
<evidence type="ECO:0000259" key="8">
    <source>
        <dbReference type="PROSITE" id="PS50287"/>
    </source>
</evidence>
<keyword evidence="3" id="KW-0732">Signal</keyword>
<dbReference type="SUPFAM" id="SSF56487">
    <property type="entry name" value="SRCR-like"/>
    <property type="match status" value="1"/>
</dbReference>
<comment type="caution">
    <text evidence="7">Lacks conserved residue(s) required for the propagation of feature annotation.</text>
</comment>
<dbReference type="Gene3D" id="3.10.250.10">
    <property type="entry name" value="SRCR-like domain"/>
    <property type="match status" value="1"/>
</dbReference>
<keyword evidence="10" id="KW-1185">Reference proteome</keyword>
<evidence type="ECO:0000256" key="1">
    <source>
        <dbReference type="ARBA" id="ARBA00004613"/>
    </source>
</evidence>
<organism evidence="9 10">
    <name type="scientific">Ilyodon furcidens</name>
    <name type="common">goldbreast splitfin</name>
    <dbReference type="NCBI Taxonomy" id="33524"/>
    <lineage>
        <taxon>Eukaryota</taxon>
        <taxon>Metazoa</taxon>
        <taxon>Chordata</taxon>
        <taxon>Craniata</taxon>
        <taxon>Vertebrata</taxon>
        <taxon>Euteleostomi</taxon>
        <taxon>Actinopterygii</taxon>
        <taxon>Neopterygii</taxon>
        <taxon>Teleostei</taxon>
        <taxon>Neoteleostei</taxon>
        <taxon>Acanthomorphata</taxon>
        <taxon>Ovalentaria</taxon>
        <taxon>Atherinomorphae</taxon>
        <taxon>Cyprinodontiformes</taxon>
        <taxon>Goodeidae</taxon>
        <taxon>Ilyodon</taxon>
    </lineage>
</organism>
<evidence type="ECO:0000256" key="3">
    <source>
        <dbReference type="ARBA" id="ARBA00022729"/>
    </source>
</evidence>
<dbReference type="PANTHER" id="PTHR48071:SF15">
    <property type="entry name" value="SRCR DOMAIN-CONTAINING PROTEIN"/>
    <property type="match status" value="1"/>
</dbReference>
<keyword evidence="5" id="KW-1015">Disulfide bond</keyword>
<name>A0ABV0TY23_9TELE</name>
<evidence type="ECO:0000256" key="2">
    <source>
        <dbReference type="ARBA" id="ARBA00022525"/>
    </source>
</evidence>
<evidence type="ECO:0000256" key="5">
    <source>
        <dbReference type="ARBA" id="ARBA00023157"/>
    </source>
</evidence>
<evidence type="ECO:0000256" key="7">
    <source>
        <dbReference type="PROSITE-ProRule" id="PRU00196"/>
    </source>
</evidence>
<gene>
    <name evidence="9" type="ORF">ILYODFUR_017001</name>
</gene>
<comment type="caution">
    <text evidence="9">The sequence shown here is derived from an EMBL/GenBank/DDBJ whole genome shotgun (WGS) entry which is preliminary data.</text>
</comment>
<sequence>MLHRFLLNNPDIFSSPTVILLSSSSTAAGSLVRLAGSDRFCSGRVEIYHNGVWVTVCDDKWDSYEADVVCRQLGCGPPLKISAFFGEGSGPIWLDDVSSRYEASLSECSHKGFGAHNCEHVEDVGITCRCKKMETYCQILHALELFRFSTMGSGE</sequence>
<feature type="domain" description="SRCR" evidence="8">
    <location>
        <begin position="32"/>
        <end position="129"/>
    </location>
</feature>
<dbReference type="PRINTS" id="PR00258">
    <property type="entry name" value="SPERACTRCPTR"/>
</dbReference>
<proteinExistence type="predicted"/>
<dbReference type="InterPro" id="IPR036772">
    <property type="entry name" value="SRCR-like_dom_sf"/>
</dbReference>
<evidence type="ECO:0000313" key="10">
    <source>
        <dbReference type="Proteomes" id="UP001482620"/>
    </source>
</evidence>
<keyword evidence="2" id="KW-0964">Secreted</keyword>
<accession>A0ABV0TY23</accession>
<evidence type="ECO:0000256" key="6">
    <source>
        <dbReference type="ARBA" id="ARBA00023180"/>
    </source>
</evidence>
<evidence type="ECO:0000313" key="9">
    <source>
        <dbReference type="EMBL" id="MEQ2236871.1"/>
    </source>
</evidence>
<reference evidence="9 10" key="1">
    <citation type="submission" date="2021-06" db="EMBL/GenBank/DDBJ databases">
        <authorList>
            <person name="Palmer J.M."/>
        </authorList>
    </citation>
    <scope>NUCLEOTIDE SEQUENCE [LARGE SCALE GENOMIC DNA]</scope>
    <source>
        <strain evidence="10">if_2019</strain>
        <tissue evidence="9">Muscle</tissue>
    </source>
</reference>